<evidence type="ECO:0000256" key="1">
    <source>
        <dbReference type="SAM" id="MobiDB-lite"/>
    </source>
</evidence>
<feature type="domain" description="Methyltransferase type 12" evidence="2">
    <location>
        <begin position="298"/>
        <end position="406"/>
    </location>
</feature>
<dbReference type="InterPro" id="IPR013217">
    <property type="entry name" value="Methyltransf_12"/>
</dbReference>
<name>A0ABS6H9R4_9PROT</name>
<keyword evidence="4" id="KW-1185">Reference proteome</keyword>
<dbReference type="EMBL" id="JAERQM010000005">
    <property type="protein sequence ID" value="MBU8545415.1"/>
    <property type="molecule type" value="Genomic_DNA"/>
</dbReference>
<proteinExistence type="predicted"/>
<dbReference type="GO" id="GO:0008168">
    <property type="term" value="F:methyltransferase activity"/>
    <property type="evidence" value="ECO:0007669"/>
    <property type="project" value="UniProtKB-KW"/>
</dbReference>
<feature type="region of interest" description="Disordered" evidence="1">
    <location>
        <begin position="1"/>
        <end position="23"/>
    </location>
</feature>
<dbReference type="RefSeq" id="WP_216877428.1">
    <property type="nucleotide sequence ID" value="NZ_JAERQM010000005.1"/>
</dbReference>
<evidence type="ECO:0000313" key="3">
    <source>
        <dbReference type="EMBL" id="MBU8545415.1"/>
    </source>
</evidence>
<gene>
    <name evidence="3" type="ORF">JJQ90_16955</name>
</gene>
<dbReference type="Proteomes" id="UP000689967">
    <property type="component" value="Unassembled WGS sequence"/>
</dbReference>
<dbReference type="CDD" id="cd02440">
    <property type="entry name" value="AdoMet_MTases"/>
    <property type="match status" value="1"/>
</dbReference>
<protein>
    <submittedName>
        <fullName evidence="3">Methyltransferase</fullName>
    </submittedName>
</protein>
<evidence type="ECO:0000313" key="4">
    <source>
        <dbReference type="Proteomes" id="UP000689967"/>
    </source>
</evidence>
<comment type="caution">
    <text evidence="3">The sequence shown here is derived from an EMBL/GenBank/DDBJ whole genome shotgun (WGS) entry which is preliminary data.</text>
</comment>
<organism evidence="3 4">
    <name type="scientific">Falsiroseomonas oleicola</name>
    <dbReference type="NCBI Taxonomy" id="2801474"/>
    <lineage>
        <taxon>Bacteria</taxon>
        <taxon>Pseudomonadati</taxon>
        <taxon>Pseudomonadota</taxon>
        <taxon>Alphaproteobacteria</taxon>
        <taxon>Acetobacterales</taxon>
        <taxon>Roseomonadaceae</taxon>
        <taxon>Falsiroseomonas</taxon>
    </lineage>
</organism>
<dbReference type="GO" id="GO:0032259">
    <property type="term" value="P:methylation"/>
    <property type="evidence" value="ECO:0007669"/>
    <property type="project" value="UniProtKB-KW"/>
</dbReference>
<evidence type="ECO:0000259" key="2">
    <source>
        <dbReference type="Pfam" id="PF08242"/>
    </source>
</evidence>
<keyword evidence="3" id="KW-0489">Methyltransferase</keyword>
<accession>A0ABS6H9R4</accession>
<sequence length="603" mass="64994">MTQQSLGRIADPAPNRTGAPEWRGDAGAQRVFDKLFAPAQPATWHRVVEIGGGGRFTERLLALNPKARGWCFEAWEATRATTATRLAPLAAAGRVTVRALDTAAPGLMAETLAAAGQAGEVDAVLAIDGLLQADLSLLTACWLNAALMLKPGGRLLMTLADPNTPSGFQKILRDIRRFHRFQGRPCDRFGYVATDMVRAVLDRLGFVVDLLESWSNHEGRPPRDLYLSARLVFPDRAAAFRAALRPAAAPAGPPASYAEWWDREVPRALAGHAGRPPAEALLAQLLVPAEVETWRHAIEIGPGDARYTAALLRSQPRLRLTVFDVSDRVMQAAAAKLSLHVEEGRLGFLPIDPLHPDGMLAAFEREHLARTVDAVVSIDALMHVDLQYLVGYWLNAALLLKPGGWLAFSLADPTTAEGFARLLHDLPEAVAGPGQVGTRLEYHSFGLLRPLLERFGFDITCAGHWQATPTASGGRDLFIVAQLVRPEAAEALRGHISIGLAGPRFESGAEEAEPPMEPLAGLGGDEGGEFARILGQAVWRQLQRQGVPGLAADGRPTGWAENRRDYVRLGRQLLRDLAEMGITLHKAPAGPASARTGPSCASE</sequence>
<reference evidence="3 4" key="1">
    <citation type="submission" date="2021-01" db="EMBL/GenBank/DDBJ databases">
        <title>Roseomonas sp. nov, a bacterium isolated from an oil production mixture in Yumen Oilfield.</title>
        <authorList>
            <person name="Wu D."/>
        </authorList>
    </citation>
    <scope>NUCLEOTIDE SEQUENCE [LARGE SCALE GENOMIC DNA]</scope>
    <source>
        <strain evidence="3 4">ROY-5-3</strain>
    </source>
</reference>
<keyword evidence="3" id="KW-0808">Transferase</keyword>
<dbReference type="Pfam" id="PF08242">
    <property type="entry name" value="Methyltransf_12"/>
    <property type="match status" value="1"/>
</dbReference>